<dbReference type="SUPFAM" id="SSF56024">
    <property type="entry name" value="Phospholipase D/nuclease"/>
    <property type="match status" value="1"/>
</dbReference>
<name>A0A6N9V9B5_STRMI</name>
<dbReference type="SUPFAM" id="SSF46894">
    <property type="entry name" value="C-terminal effector domain of the bipartite response regulators"/>
    <property type="match status" value="1"/>
</dbReference>
<dbReference type="Proteomes" id="UP000471648">
    <property type="component" value="Unassembled WGS sequence"/>
</dbReference>
<dbReference type="GO" id="GO:0003677">
    <property type="term" value="F:DNA binding"/>
    <property type="evidence" value="ECO:0007669"/>
    <property type="project" value="InterPro"/>
</dbReference>
<dbReference type="EMBL" id="JAAGME010000851">
    <property type="protein sequence ID" value="NEB69454.1"/>
    <property type="molecule type" value="Genomic_DNA"/>
</dbReference>
<sequence length="337" mass="36234">MGTHTMSPLGLSSTEECVYRFFLRNPGAAVRDAHTAAPMDGEGVHRAAGRLRDRGLLHGSEERTWATDPGVVVARLAEEQLDAAYRTLRRLADPRPILRSLWRDVPAPSLVGGGGVHAGSAIALDRLENLGQALARIDRAAFHADAEILAAVPDRALVPLSTAHTLSLGLRCLRRGVRVRTLLGSRAPIPGTGADHLRRLRSHGAEVRVAEGLSELVLVYDRRIALVPVDAHDIDRGVLCIEESGLVSSLVALFERLWAAATELADLPPSKPDTDSPTGTQRTVLLLMCTATKDEVGARAAGMSLRTYRRHVSDLLALLGACSRAQAALLARERGWV</sequence>
<dbReference type="InterPro" id="IPR016032">
    <property type="entry name" value="Sig_transdc_resp-reg_C-effctor"/>
</dbReference>
<protein>
    <submittedName>
        <fullName evidence="1">LuxR family transcriptional regulator</fullName>
    </submittedName>
</protein>
<organism evidence="1 2">
    <name type="scientific">Streptomyces microflavus</name>
    <name type="common">Streptomyces lipmanii</name>
    <dbReference type="NCBI Taxonomy" id="1919"/>
    <lineage>
        <taxon>Bacteria</taxon>
        <taxon>Bacillati</taxon>
        <taxon>Actinomycetota</taxon>
        <taxon>Actinomycetes</taxon>
        <taxon>Kitasatosporales</taxon>
        <taxon>Streptomycetaceae</taxon>
        <taxon>Streptomyces</taxon>
    </lineage>
</organism>
<reference evidence="1 2" key="1">
    <citation type="submission" date="2020-01" db="EMBL/GenBank/DDBJ databases">
        <title>Insect and environment-associated Actinomycetes.</title>
        <authorList>
            <person name="Currrie C."/>
            <person name="Chevrette M."/>
            <person name="Carlson C."/>
            <person name="Stubbendieck R."/>
            <person name="Wendt-Pienkowski E."/>
        </authorList>
    </citation>
    <scope>NUCLEOTIDE SEQUENCE [LARGE SCALE GENOMIC DNA]</scope>
    <source>
        <strain evidence="1 2">SID14438</strain>
    </source>
</reference>
<dbReference type="InterPro" id="IPR051797">
    <property type="entry name" value="TrmB-like"/>
</dbReference>
<dbReference type="AlphaFoldDB" id="A0A6N9V9B5"/>
<comment type="caution">
    <text evidence="1">The sequence shown here is derived from an EMBL/GenBank/DDBJ whole genome shotgun (WGS) entry which is preliminary data.</text>
</comment>
<proteinExistence type="predicted"/>
<dbReference type="InterPro" id="IPR036388">
    <property type="entry name" value="WH-like_DNA-bd_sf"/>
</dbReference>
<dbReference type="RefSeq" id="WP_164357805.1">
    <property type="nucleotide sequence ID" value="NZ_JBEPBN010000002.1"/>
</dbReference>
<dbReference type="PANTHER" id="PTHR34293">
    <property type="entry name" value="HTH-TYPE TRANSCRIPTIONAL REGULATOR TRMBL2"/>
    <property type="match status" value="1"/>
</dbReference>
<evidence type="ECO:0000313" key="1">
    <source>
        <dbReference type="EMBL" id="NEB69454.1"/>
    </source>
</evidence>
<dbReference type="Gene3D" id="1.10.10.10">
    <property type="entry name" value="Winged helix-like DNA-binding domain superfamily/Winged helix DNA-binding domain"/>
    <property type="match status" value="1"/>
</dbReference>
<dbReference type="PANTHER" id="PTHR34293:SF1">
    <property type="entry name" value="HTH-TYPE TRANSCRIPTIONAL REGULATOR TRMBL2"/>
    <property type="match status" value="1"/>
</dbReference>
<gene>
    <name evidence="1" type="ORF">G3I39_20715</name>
</gene>
<dbReference type="GO" id="GO:0006355">
    <property type="term" value="P:regulation of DNA-templated transcription"/>
    <property type="evidence" value="ECO:0007669"/>
    <property type="project" value="InterPro"/>
</dbReference>
<evidence type="ECO:0000313" key="2">
    <source>
        <dbReference type="Proteomes" id="UP000471648"/>
    </source>
</evidence>
<accession>A0A6N9V9B5</accession>